<feature type="compositionally biased region" description="Low complexity" evidence="11">
    <location>
        <begin position="375"/>
        <end position="394"/>
    </location>
</feature>
<evidence type="ECO:0000256" key="10">
    <source>
        <dbReference type="HAMAP-Rule" id="MF_03105"/>
    </source>
</evidence>
<feature type="compositionally biased region" description="Pro residues" evidence="11">
    <location>
        <begin position="604"/>
        <end position="613"/>
    </location>
</feature>
<comment type="similarity">
    <text evidence="10">Belongs to the MDM34 family.</text>
</comment>
<feature type="compositionally biased region" description="Low complexity" evidence="11">
    <location>
        <begin position="302"/>
        <end position="318"/>
    </location>
</feature>
<feature type="region of interest" description="Disordered" evidence="11">
    <location>
        <begin position="338"/>
        <end position="562"/>
    </location>
</feature>
<evidence type="ECO:0000256" key="3">
    <source>
        <dbReference type="ARBA" id="ARBA00022452"/>
    </source>
</evidence>
<evidence type="ECO:0000256" key="6">
    <source>
        <dbReference type="ARBA" id="ARBA00023055"/>
    </source>
</evidence>
<feature type="compositionally biased region" description="Polar residues" evidence="11">
    <location>
        <begin position="206"/>
        <end position="225"/>
    </location>
</feature>
<dbReference type="PROSITE" id="PS51847">
    <property type="entry name" value="SMP"/>
    <property type="match status" value="1"/>
</dbReference>
<evidence type="ECO:0000259" key="12">
    <source>
        <dbReference type="PROSITE" id="PS51847"/>
    </source>
</evidence>
<dbReference type="Proteomes" id="UP001375240">
    <property type="component" value="Unassembled WGS sequence"/>
</dbReference>
<comment type="caution">
    <text evidence="13">The sequence shown here is derived from an EMBL/GenBank/DDBJ whole genome shotgun (WGS) entry which is preliminary data.</text>
</comment>
<evidence type="ECO:0000256" key="7">
    <source>
        <dbReference type="ARBA" id="ARBA00023121"/>
    </source>
</evidence>
<keyword evidence="8 10" id="KW-0496">Mitochondrion</keyword>
<evidence type="ECO:0000256" key="4">
    <source>
        <dbReference type="ARBA" id="ARBA00022692"/>
    </source>
</evidence>
<dbReference type="GO" id="GO:0007005">
    <property type="term" value="P:mitochondrion organization"/>
    <property type="evidence" value="ECO:0007669"/>
    <property type="project" value="InterPro"/>
</dbReference>
<accession>A0AAV9UKL0</accession>
<dbReference type="GO" id="GO:0015914">
    <property type="term" value="P:phospholipid transport"/>
    <property type="evidence" value="ECO:0007669"/>
    <property type="project" value="TreeGrafter"/>
</dbReference>
<feature type="compositionally biased region" description="Pro residues" evidence="11">
    <location>
        <begin position="473"/>
        <end position="482"/>
    </location>
</feature>
<dbReference type="InterPro" id="IPR027536">
    <property type="entry name" value="MDM34"/>
</dbReference>
<evidence type="ECO:0000256" key="1">
    <source>
        <dbReference type="ARBA" id="ARBA00004370"/>
    </source>
</evidence>
<evidence type="ECO:0000256" key="5">
    <source>
        <dbReference type="ARBA" id="ARBA00022787"/>
    </source>
</evidence>
<dbReference type="InterPro" id="IPR058825">
    <property type="entry name" value="MDM34_N"/>
</dbReference>
<feature type="compositionally biased region" description="Low complexity" evidence="11">
    <location>
        <begin position="410"/>
        <end position="420"/>
    </location>
</feature>
<dbReference type="PANTHER" id="PTHR28185:SF1">
    <property type="entry name" value="MITOCHONDRIAL DISTRIBUTION AND MORPHOLOGY PROTEIN 34"/>
    <property type="match status" value="1"/>
</dbReference>
<keyword evidence="3 10" id="KW-1134">Transmembrane beta strand</keyword>
<gene>
    <name evidence="10 13" type="primary">MDM34</name>
    <name evidence="13" type="ORF">TWF696_008207</name>
</gene>
<dbReference type="HAMAP" id="MF_03105">
    <property type="entry name" value="Mdm34"/>
    <property type="match status" value="1"/>
</dbReference>
<comment type="subunit">
    <text evidence="10">Component of the ER-mitochondria encounter structure (ERMES) or MDM complex, composed of MMM1, MDM10, MDM12 and MDM34.</text>
</comment>
<dbReference type="AlphaFoldDB" id="A0AAV9UKL0"/>
<sequence>MAFNFNWSPLTADPEFYSRARDLLTAALNKSPKPPIIVADILVTELNLGTTPPDLEILEIGDLADDRFRGIFKMEYSGDAFLTLQTKVQANPLNTHLSTAPSFTSPQPLAASSPLTIPLQITLSDFRLSGFVILVFSKAKGITLVFRNDPLESLVVSSTFDSIPFIKDYLQKEIEKQLRNLFQEELPAIIHRLSLRWWGQDYDSASSNTLRPQPMPQSSTFNSGPSLSNKSSLENLNEQPEGRPHDSFSFNNDLESDTLSSKSLLRLATLTDSQRTLSLFTPSIRDAIYRAWAVAGDRSDPTSTPSSTNGTHSSTTYSLDSTAPARPGLVAMASSLSVSSSSGLGPNGRPVTRSSALGKKKKTRVVNLRRKKDTTQSSDADTSSVTGSESITSSMEVGYEEKEHHHGSEASEASSSIPEISIPPPLAADARRSGEYVDVSVSSPLRSPTGREPFLANRPHHHAASDAKIPAAPATPSPPPLPAQTQPQQPQHISFPTEKDGSLFPASDEYSGEPSAPISLFSGPYSQLSPQLSPMQHGGSSVPMENPFVDSRGRTASSGGIAEKAWMMKMAGEMARRWAEERVRREKAEELLEERDRRRRNGSSPPPAYKLQE</sequence>
<feature type="region of interest" description="Disordered" evidence="11">
    <location>
        <begin position="206"/>
        <end position="253"/>
    </location>
</feature>
<dbReference type="PANTHER" id="PTHR28185">
    <property type="entry name" value="MITOCHONDRIAL DISTRIBUTION AND MORPHOLOGY PROTEIN 34"/>
    <property type="match status" value="1"/>
</dbReference>
<dbReference type="GO" id="GO:0032865">
    <property type="term" value="C:ERMES complex"/>
    <property type="evidence" value="ECO:0007669"/>
    <property type="project" value="UniProtKB-UniRule"/>
</dbReference>
<feature type="compositionally biased region" description="Low complexity" evidence="11">
    <location>
        <begin position="226"/>
        <end position="238"/>
    </location>
</feature>
<reference evidence="13 14" key="1">
    <citation type="submission" date="2019-10" db="EMBL/GenBank/DDBJ databases">
        <authorList>
            <person name="Palmer J.M."/>
        </authorList>
    </citation>
    <scope>NUCLEOTIDE SEQUENCE [LARGE SCALE GENOMIC DNA]</scope>
    <source>
        <strain evidence="13 14">TWF696</strain>
    </source>
</reference>
<evidence type="ECO:0000313" key="13">
    <source>
        <dbReference type="EMBL" id="KAK6341118.1"/>
    </source>
</evidence>
<feature type="compositionally biased region" description="Polar residues" evidence="11">
    <location>
        <begin position="524"/>
        <end position="534"/>
    </location>
</feature>
<dbReference type="GO" id="GO:0008289">
    <property type="term" value="F:lipid binding"/>
    <property type="evidence" value="ECO:0007669"/>
    <property type="project" value="UniProtKB-KW"/>
</dbReference>
<keyword evidence="14" id="KW-1185">Reference proteome</keyword>
<keyword evidence="5 10" id="KW-1000">Mitochondrion outer membrane</keyword>
<keyword evidence="9 10" id="KW-0472">Membrane</keyword>
<name>A0AAV9UKL0_9PEZI</name>
<evidence type="ECO:0000313" key="14">
    <source>
        <dbReference type="Proteomes" id="UP001375240"/>
    </source>
</evidence>
<feature type="domain" description="SMP-LTD" evidence="12">
    <location>
        <begin position="1"/>
        <end position="195"/>
    </location>
</feature>
<dbReference type="GO" id="GO:1990456">
    <property type="term" value="P:mitochondrion-endoplasmic reticulum membrane tethering"/>
    <property type="evidence" value="ECO:0007669"/>
    <property type="project" value="TreeGrafter"/>
</dbReference>
<protein>
    <recommendedName>
        <fullName evidence="10">Mitochondrial distribution and morphology protein 34</fullName>
    </recommendedName>
</protein>
<evidence type="ECO:0000256" key="9">
    <source>
        <dbReference type="ARBA" id="ARBA00023136"/>
    </source>
</evidence>
<feature type="region of interest" description="Disordered" evidence="11">
    <location>
        <begin position="297"/>
        <end position="323"/>
    </location>
</feature>
<proteinExistence type="inferred from homology"/>
<comment type="function">
    <text evidence="10">Component of the ERMES/MDM complex, which serves as a molecular tether to connect the endoplasmic reticulum (ER) and mitochondria. Components of this complex are involved in the control of mitochondrial shape and protein biogenesis, and function in nonvesicular lipid trafficking between the ER and mitochondria. MDM34 is required for the interaction of the ER-resident membrane protein MMM1 and the outer mitochondrial membrane-resident beta-barrel protein MDM10.</text>
</comment>
<comment type="subcellular location">
    <subcellularLocation>
        <location evidence="1">Membrane</location>
    </subcellularLocation>
    <subcellularLocation>
        <location evidence="10">Mitochondrion outer membrane</location>
        <topology evidence="10">Multi-pass membrane protein</topology>
    </subcellularLocation>
    <text evidence="10">The ERMES/MDM complex localizes to a few discrete foci (around 10 per single cell), that represent mitochondria-endoplasmic reticulum junctions. These foci are often found next to mtDNA nucleoids.</text>
</comment>
<evidence type="ECO:0000256" key="11">
    <source>
        <dbReference type="SAM" id="MobiDB-lite"/>
    </source>
</evidence>
<feature type="region of interest" description="Disordered" evidence="11">
    <location>
        <begin position="591"/>
        <end position="613"/>
    </location>
</feature>
<evidence type="ECO:0000256" key="8">
    <source>
        <dbReference type="ARBA" id="ARBA00023128"/>
    </source>
</evidence>
<keyword evidence="4 10" id="KW-0812">Transmembrane</keyword>
<dbReference type="EMBL" id="JAVHNQ010000007">
    <property type="protein sequence ID" value="KAK6341118.1"/>
    <property type="molecule type" value="Genomic_DNA"/>
</dbReference>
<dbReference type="CDD" id="cd21673">
    <property type="entry name" value="SMP_Mdm34"/>
    <property type="match status" value="1"/>
</dbReference>
<evidence type="ECO:0000256" key="2">
    <source>
        <dbReference type="ARBA" id="ARBA00022448"/>
    </source>
</evidence>
<feature type="compositionally biased region" description="Basic and acidic residues" evidence="11">
    <location>
        <begin position="399"/>
        <end position="409"/>
    </location>
</feature>
<feature type="compositionally biased region" description="Basic residues" evidence="11">
    <location>
        <begin position="358"/>
        <end position="372"/>
    </location>
</feature>
<organism evidence="13 14">
    <name type="scientific">Orbilia brochopaga</name>
    <dbReference type="NCBI Taxonomy" id="3140254"/>
    <lineage>
        <taxon>Eukaryota</taxon>
        <taxon>Fungi</taxon>
        <taxon>Dikarya</taxon>
        <taxon>Ascomycota</taxon>
        <taxon>Pezizomycotina</taxon>
        <taxon>Orbiliomycetes</taxon>
        <taxon>Orbiliales</taxon>
        <taxon>Orbiliaceae</taxon>
        <taxon>Orbilia</taxon>
    </lineage>
</organism>
<comment type="domain">
    <text evidence="10">Lacks alpha-helical transmembrane segments, suggesting that it resides in the membrane via beta-sheet conformations similar to those predicted for other outer membrane proteins and porin.</text>
</comment>
<dbReference type="Pfam" id="PF26545">
    <property type="entry name" value="Mdm34_N"/>
    <property type="match status" value="1"/>
</dbReference>
<keyword evidence="2" id="KW-0813">Transport</keyword>
<dbReference type="InterPro" id="IPR031468">
    <property type="entry name" value="SMP_LBD"/>
</dbReference>
<keyword evidence="6" id="KW-0445">Lipid transport</keyword>
<keyword evidence="7" id="KW-0446">Lipid-binding</keyword>